<keyword evidence="2" id="KW-1185">Reference proteome</keyword>
<proteinExistence type="predicted"/>
<evidence type="ECO:0000313" key="1">
    <source>
        <dbReference type="EMBL" id="GCF15711.1"/>
    </source>
</evidence>
<protein>
    <submittedName>
        <fullName evidence="1">Uncharacterized protein</fullName>
    </submittedName>
</protein>
<reference evidence="1 2" key="1">
    <citation type="submission" date="2019-02" db="EMBL/GenBank/DDBJ databases">
        <title>Haloarcula mannanilyticum sp. nov., a mannan degrading haloarchaeon isolated from commercial salt.</title>
        <authorList>
            <person name="Enomoto S."/>
            <person name="Shimane Y."/>
            <person name="Kamekura M."/>
            <person name="Ito T."/>
            <person name="Moriya O."/>
            <person name="Ihara K."/>
            <person name="Takahashi-Ando N."/>
            <person name="Fukushima Y."/>
            <person name="Yoshida Y."/>
            <person name="Usama R."/>
            <person name="Takai K."/>
            <person name="Minegishi H."/>
        </authorList>
    </citation>
    <scope>NUCLEOTIDE SEQUENCE [LARGE SCALE GENOMIC DNA]</scope>
    <source>
        <strain evidence="1 2">MD130-1</strain>
    </source>
</reference>
<dbReference type="Proteomes" id="UP000304382">
    <property type="component" value="Unassembled WGS sequence"/>
</dbReference>
<accession>A0A4C2EMH7</accession>
<evidence type="ECO:0000313" key="2">
    <source>
        <dbReference type="Proteomes" id="UP000304382"/>
    </source>
</evidence>
<comment type="caution">
    <text evidence="1">The sequence shown here is derived from an EMBL/GenBank/DDBJ whole genome shotgun (WGS) entry which is preliminary data.</text>
</comment>
<organism evidence="1 2">
    <name type="scientific">Haloarcula mannanilytica</name>
    <dbReference type="NCBI Taxonomy" id="2509225"/>
    <lineage>
        <taxon>Archaea</taxon>
        <taxon>Methanobacteriati</taxon>
        <taxon>Methanobacteriota</taxon>
        <taxon>Stenosarchaea group</taxon>
        <taxon>Halobacteria</taxon>
        <taxon>Halobacteriales</taxon>
        <taxon>Haloarculaceae</taxon>
        <taxon>Haloarcula</taxon>
    </lineage>
</organism>
<dbReference type="EMBL" id="BIXZ01000010">
    <property type="protein sequence ID" value="GCF15711.1"/>
    <property type="molecule type" value="Genomic_DNA"/>
</dbReference>
<gene>
    <name evidence="1" type="ORF">Harman_36460</name>
</gene>
<sequence length="80" mass="9037">MCISWYLAPIVAPVFFDEMAASIFLLPVEIRFNTSVELPRVVLTDAESTTVVGLERVIDDLIVQLLVTEVLIVIKEVIYR</sequence>
<name>A0A4C2EMH7_9EURY</name>
<dbReference type="AlphaFoldDB" id="A0A4C2EMH7"/>